<dbReference type="AlphaFoldDB" id="A0A1V4K993"/>
<feature type="chain" id="PRO_5013116093" evidence="1">
    <location>
        <begin position="23"/>
        <end position="67"/>
    </location>
</feature>
<keyword evidence="3" id="KW-1185">Reference proteome</keyword>
<dbReference type="Proteomes" id="UP000190648">
    <property type="component" value="Unassembled WGS sequence"/>
</dbReference>
<protein>
    <submittedName>
        <fullName evidence="2">Uncharacterized protein</fullName>
    </submittedName>
</protein>
<feature type="signal peptide" evidence="1">
    <location>
        <begin position="1"/>
        <end position="22"/>
    </location>
</feature>
<keyword evidence="1" id="KW-0732">Signal</keyword>
<dbReference type="OrthoDB" id="5962536at2759"/>
<reference evidence="2 3" key="1">
    <citation type="submission" date="2016-02" db="EMBL/GenBank/DDBJ databases">
        <title>Band-tailed pigeon sequencing and assembly.</title>
        <authorList>
            <person name="Soares A.E."/>
            <person name="Novak B.J."/>
            <person name="Rice E.S."/>
            <person name="O'Connell B."/>
            <person name="Chang D."/>
            <person name="Weber S."/>
            <person name="Shapiro B."/>
        </authorList>
    </citation>
    <scope>NUCLEOTIDE SEQUENCE [LARGE SCALE GENOMIC DNA]</scope>
    <source>
        <strain evidence="2">BTP2013</strain>
        <tissue evidence="2">Blood</tissue>
    </source>
</reference>
<sequence>MGGASLCPQALGLIGILRMALGAGPRNRGCARVDFGQPFSLQEFAAQGGWIHAEPHPEEPPGAPGTA</sequence>
<accession>A0A1V4K993</accession>
<name>A0A1V4K993_PATFA</name>
<evidence type="ECO:0000313" key="3">
    <source>
        <dbReference type="Proteomes" id="UP000190648"/>
    </source>
</evidence>
<evidence type="ECO:0000256" key="1">
    <source>
        <dbReference type="SAM" id="SignalP"/>
    </source>
</evidence>
<organism evidence="2 3">
    <name type="scientific">Patagioenas fasciata monilis</name>
    <dbReference type="NCBI Taxonomy" id="372326"/>
    <lineage>
        <taxon>Eukaryota</taxon>
        <taxon>Metazoa</taxon>
        <taxon>Chordata</taxon>
        <taxon>Craniata</taxon>
        <taxon>Vertebrata</taxon>
        <taxon>Euteleostomi</taxon>
        <taxon>Archelosauria</taxon>
        <taxon>Archosauria</taxon>
        <taxon>Dinosauria</taxon>
        <taxon>Saurischia</taxon>
        <taxon>Theropoda</taxon>
        <taxon>Coelurosauria</taxon>
        <taxon>Aves</taxon>
        <taxon>Neognathae</taxon>
        <taxon>Neoaves</taxon>
        <taxon>Columbimorphae</taxon>
        <taxon>Columbiformes</taxon>
        <taxon>Columbidae</taxon>
        <taxon>Patagioenas</taxon>
    </lineage>
</organism>
<comment type="caution">
    <text evidence="2">The sequence shown here is derived from an EMBL/GenBank/DDBJ whole genome shotgun (WGS) entry which is preliminary data.</text>
</comment>
<proteinExistence type="predicted"/>
<evidence type="ECO:0000313" key="2">
    <source>
        <dbReference type="EMBL" id="OPJ81019.1"/>
    </source>
</evidence>
<dbReference type="EMBL" id="LSYS01004138">
    <property type="protein sequence ID" value="OPJ81019.1"/>
    <property type="molecule type" value="Genomic_DNA"/>
</dbReference>
<gene>
    <name evidence="2" type="ORF">AV530_011186</name>
</gene>